<evidence type="ECO:0000313" key="4">
    <source>
        <dbReference type="Proteomes" id="UP000610594"/>
    </source>
</evidence>
<organism evidence="3 4">
    <name type="scientific">Massilia genomosp. 1</name>
    <dbReference type="NCBI Taxonomy" id="2609280"/>
    <lineage>
        <taxon>Bacteria</taxon>
        <taxon>Pseudomonadati</taxon>
        <taxon>Pseudomonadota</taxon>
        <taxon>Betaproteobacteria</taxon>
        <taxon>Burkholderiales</taxon>
        <taxon>Oxalobacteraceae</taxon>
        <taxon>Telluria group</taxon>
        <taxon>Massilia</taxon>
    </lineage>
</organism>
<dbReference type="InterPro" id="IPR001107">
    <property type="entry name" value="Band_7"/>
</dbReference>
<evidence type="ECO:0000256" key="1">
    <source>
        <dbReference type="SAM" id="Coils"/>
    </source>
</evidence>
<dbReference type="Proteomes" id="UP000610594">
    <property type="component" value="Unassembled WGS sequence"/>
</dbReference>
<name>A0ABX0MW70_9BURK</name>
<keyword evidence="1" id="KW-0175">Coiled coil</keyword>
<gene>
    <name evidence="3" type="ORF">F1735_20815</name>
</gene>
<feature type="domain" description="Band 7" evidence="2">
    <location>
        <begin position="122"/>
        <end position="229"/>
    </location>
</feature>
<feature type="coiled-coil region" evidence="1">
    <location>
        <begin position="428"/>
        <end position="483"/>
    </location>
</feature>
<accession>A0ABX0MW70</accession>
<sequence>MFQMFGFGGVTCPRCEHRNAGDAGYCARCGLTLGGPRNEPVFRENRWIPGPDELAVFFGVERLSGLFVKTLRVPATTRAYILQADKATEVPQGEYEIEGFFTRLNHLLRNQHAEILITRTAAMPVEFSFDDLQTSEHLAIGAQCTVSVKIEQVSAFARHFMTMPGAVTTEHLRELLAPSVRQLAAEFIAGQSIRDMSGNPDLRAQLDERLQGALKLRLAQFGLAVAQVDTLALRHDKFDAHQARIGTLWLVADERHVKLEHAKQLDQLYNDEEWQRIRVEEQENRLRYRRQELRQDDSIEKAGLTLQNAERLQALRAREIDLYGRIVESKNRKQAIERGAGDIVTELEHELAKKGAARADESTEWDHLRHLAQIRMRTELEVAQQGALEMRQLAQQRFSHQLLQQQIQNKITQALGIEDETRKRAELLRLHQSQKAAAERQAALEQEQHTAQWQSLALANAAYKRETERIAEWEEELALDRKRDLLRADMLKDAGARADAEQINQKIETLRRGGAQHDAIAQHEKLLRTIDADGRHARQSQQIELEAEEKRHALRRQEQEAAWQQELKRLGHERETQFAQQAHEAELARIEISRVSTIGALSDTGKVALAAGPNALALADVMKTQVHASMTPHQLAALASVVAATYSVTPAEAARGAQERALRERALRDAEVDKDRRHQLDLLGMQNDVNKAALASQSGLGIGVAQGGARVGYDQAAQAQVRVCRMCINGHRAGPTDKFCAECGAAIQA</sequence>
<dbReference type="EMBL" id="WHJF01000060">
    <property type="protein sequence ID" value="NHZ64708.1"/>
    <property type="molecule type" value="Genomic_DNA"/>
</dbReference>
<dbReference type="RefSeq" id="WP_167238728.1">
    <property type="nucleotide sequence ID" value="NZ_WHJF01000060.1"/>
</dbReference>
<proteinExistence type="predicted"/>
<keyword evidence="4" id="KW-1185">Reference proteome</keyword>
<reference evidence="3 4" key="1">
    <citation type="submission" date="2019-10" db="EMBL/GenBank/DDBJ databases">
        <title>Taxonomy of Antarctic Massilia spp.: description of Massilia rubra sp. nov., Massilia aquatica sp. nov., Massilia mucilaginosa sp. nov., Massilia frigida sp. nov. isolated from streams, lakes and regoliths.</title>
        <authorList>
            <person name="Holochova P."/>
            <person name="Sedlacek I."/>
            <person name="Kralova S."/>
            <person name="Maslanova I."/>
            <person name="Busse H.-J."/>
            <person name="Stankova E."/>
            <person name="Vrbovska V."/>
            <person name="Kovarovic V."/>
            <person name="Bartak M."/>
            <person name="Svec P."/>
            <person name="Pantucek R."/>
        </authorList>
    </citation>
    <scope>NUCLEOTIDE SEQUENCE [LARGE SCALE GENOMIC DNA]</scope>
    <source>
        <strain evidence="3 4">CCM 8694</strain>
    </source>
</reference>
<dbReference type="Pfam" id="PF01145">
    <property type="entry name" value="Band_7"/>
    <property type="match status" value="1"/>
</dbReference>
<evidence type="ECO:0000259" key="2">
    <source>
        <dbReference type="Pfam" id="PF01145"/>
    </source>
</evidence>
<protein>
    <recommendedName>
        <fullName evidence="2">Band 7 domain-containing protein</fullName>
    </recommendedName>
</protein>
<evidence type="ECO:0000313" key="3">
    <source>
        <dbReference type="EMBL" id="NHZ64708.1"/>
    </source>
</evidence>
<comment type="caution">
    <text evidence="3">The sequence shown here is derived from an EMBL/GenBank/DDBJ whole genome shotgun (WGS) entry which is preliminary data.</text>
</comment>